<dbReference type="EMBL" id="CP036498">
    <property type="protein sequence ID" value="QUS40559.1"/>
    <property type="molecule type" value="Genomic_DNA"/>
</dbReference>
<protein>
    <submittedName>
        <fullName evidence="1">Uncharacterized protein</fullName>
    </submittedName>
</protein>
<proteinExistence type="predicted"/>
<organism evidence="1 2">
    <name type="scientific">Tardiphaga alba</name>
    <dbReference type="NCBI Taxonomy" id="340268"/>
    <lineage>
        <taxon>Bacteria</taxon>
        <taxon>Pseudomonadati</taxon>
        <taxon>Pseudomonadota</taxon>
        <taxon>Alphaproteobacteria</taxon>
        <taxon>Hyphomicrobiales</taxon>
        <taxon>Nitrobacteraceae</taxon>
        <taxon>Tardiphaga</taxon>
    </lineage>
</organism>
<keyword evidence="2" id="KW-1185">Reference proteome</keyword>
<evidence type="ECO:0000313" key="1">
    <source>
        <dbReference type="EMBL" id="QUS40559.1"/>
    </source>
</evidence>
<name>A0ABX8A9W7_9BRAD</name>
<evidence type="ECO:0000313" key="2">
    <source>
        <dbReference type="Proteomes" id="UP000682843"/>
    </source>
</evidence>
<dbReference type="RefSeq" id="WP_211909142.1">
    <property type="nucleotide sequence ID" value="NZ_CP036498.1"/>
</dbReference>
<gene>
    <name evidence="1" type="ORF">RPMA_18245</name>
</gene>
<reference evidence="1 2" key="1">
    <citation type="submission" date="2019-02" db="EMBL/GenBank/DDBJ databases">
        <title>Emended description of the genus Rhodopseudomonas and description of Rhodopseudomonas albus sp. nov., a non-phototrophic, heavy-metal-tolerant bacterium isolated from garden soil.</title>
        <authorList>
            <person name="Bao Z."/>
            <person name="Cao W.W."/>
            <person name="Sato Y."/>
            <person name="Nishizawa T."/>
            <person name="Zhao J."/>
            <person name="Guo Y."/>
            <person name="Ohta H."/>
        </authorList>
    </citation>
    <scope>NUCLEOTIDE SEQUENCE [LARGE SCALE GENOMIC DNA]</scope>
    <source>
        <strain evidence="1 2">SK50-23</strain>
    </source>
</reference>
<sequence>MRDIDIMTNAMAEAHAVLCDYIEPDRRDPAAVLQQMIEILDRDDVVAARERLSKGYGHLRVVK</sequence>
<accession>A0ABX8A9W7</accession>
<dbReference type="Proteomes" id="UP000682843">
    <property type="component" value="Chromosome"/>
</dbReference>